<dbReference type="Pfam" id="PF20256">
    <property type="entry name" value="MoCoBD_2"/>
    <property type="match status" value="1"/>
</dbReference>
<reference evidence="3" key="1">
    <citation type="journal article" date="2019" name="Int. J. Syst. Evol. Microbiol.">
        <title>The Global Catalogue of Microorganisms (GCM) 10K type strain sequencing project: providing services to taxonomists for standard genome sequencing and annotation.</title>
        <authorList>
            <consortium name="The Broad Institute Genomics Platform"/>
            <consortium name="The Broad Institute Genome Sequencing Center for Infectious Disease"/>
            <person name="Wu L."/>
            <person name="Ma J."/>
        </authorList>
    </citation>
    <scope>NUCLEOTIDE SEQUENCE [LARGE SCALE GENOMIC DNA]</scope>
    <source>
        <strain evidence="3">JCM 17926</strain>
    </source>
</reference>
<dbReference type="RefSeq" id="WP_345158472.1">
    <property type="nucleotide sequence ID" value="NZ_BAABHC010000009.1"/>
</dbReference>
<evidence type="ECO:0000313" key="2">
    <source>
        <dbReference type="EMBL" id="GAA4431047.1"/>
    </source>
</evidence>
<sequence length="739" mass="80547">MRTDYIGKPTNRVDGRLKVTGGAKYAAEFHVPGLLYGYVVSSEIARGNIAEIDTNEALQLEGVLQVLTHENRPPSAWFDKSYQDEDSPPGSPFRPLYNSEIQFSQQPIALVVAETFEAARYGATLVKVVYEEAPHTTDLKANRAQAYTPKKYKSTPPPDSRGDVDAAFASAAVKVEQEYTHPSEHHNPMEMHASTAIWEEDGTLTVYDKTQSVKNSQNYISQIFGLSSKEALVISPFVGGAFGSGLRPQYQLFLAVMAALEMKRSVRVVLTRQQMFSFGHRPATVQHFQLGCAADGTLQAVRQEAFAETSKFEDYSENVVVWPNTLYKSENAAFDHKLISLDVYTPLDMRAPGGSTGLFALESAMDELAAAAGIDPVELRLKNYTEEDQSNNAPFSSKELRECYRQGAERFGWHKRNPEARSMKEGHQLIGWGMATGAWEAKQQQASAKALLTPDGKLTVSSATADIGTGTYTVMTQIAAEALGLPLEDVTFKLGDSALPEAPLEGGSWTVSSVGSAVKQVCDSVGEKLLKLARKVENSPFATASFEEVTFADGELRLKSDASKALAVTRILQEREVNAIEEEVTSKPASEQKNYAPYSHSAAFVEVKVDEDLGTIKVTRVVSAIAGGRIINTKTAKSQILGGVVWGIGMALEEESLMDNTFGRFMNHNLAEYHVPVNADIPDIDVIFVEEHDDIVNPLGAKGLGEIGIVGVAPAIANAVYHATGKRIRELPITLDKVM</sequence>
<dbReference type="SUPFAM" id="SSF54665">
    <property type="entry name" value="CO dehydrogenase molybdoprotein N-domain-like"/>
    <property type="match status" value="1"/>
</dbReference>
<dbReference type="Proteomes" id="UP001500552">
    <property type="component" value="Unassembled WGS sequence"/>
</dbReference>
<dbReference type="InterPro" id="IPR036856">
    <property type="entry name" value="Ald_Oxase/Xan_DH_a/b_sf"/>
</dbReference>
<organism evidence="2 3">
    <name type="scientific">Pontibacter saemangeumensis</name>
    <dbReference type="NCBI Taxonomy" id="1084525"/>
    <lineage>
        <taxon>Bacteria</taxon>
        <taxon>Pseudomonadati</taxon>
        <taxon>Bacteroidota</taxon>
        <taxon>Cytophagia</taxon>
        <taxon>Cytophagales</taxon>
        <taxon>Hymenobacteraceae</taxon>
        <taxon>Pontibacter</taxon>
    </lineage>
</organism>
<name>A0ABP8LJP7_9BACT</name>
<protein>
    <submittedName>
        <fullName evidence="2">Xanthine dehydrogenase family protein molybdopterin-binding subunit</fullName>
    </submittedName>
</protein>
<dbReference type="Gene3D" id="3.90.1170.50">
    <property type="entry name" value="Aldehyde oxidase/xanthine dehydrogenase, a/b hammerhead"/>
    <property type="match status" value="1"/>
</dbReference>
<feature type="domain" description="Aldehyde oxidase/xanthine dehydrogenase a/b hammerhead" evidence="1">
    <location>
        <begin position="20"/>
        <end position="134"/>
    </location>
</feature>
<dbReference type="PANTHER" id="PTHR11908">
    <property type="entry name" value="XANTHINE DEHYDROGENASE"/>
    <property type="match status" value="1"/>
</dbReference>
<dbReference type="Pfam" id="PF01315">
    <property type="entry name" value="Ald_Xan_dh_C"/>
    <property type="match status" value="1"/>
</dbReference>
<accession>A0ABP8LJP7</accession>
<dbReference type="InterPro" id="IPR000674">
    <property type="entry name" value="Ald_Oxase/Xan_DH_a/b"/>
</dbReference>
<dbReference type="Pfam" id="PF02738">
    <property type="entry name" value="MoCoBD_1"/>
    <property type="match status" value="1"/>
</dbReference>
<dbReference type="InterPro" id="IPR046867">
    <property type="entry name" value="AldOxase/xan_DH_MoCoBD2"/>
</dbReference>
<comment type="caution">
    <text evidence="2">The sequence shown here is derived from an EMBL/GenBank/DDBJ whole genome shotgun (WGS) entry which is preliminary data.</text>
</comment>
<dbReference type="Gene3D" id="3.30.365.10">
    <property type="entry name" value="Aldehyde oxidase/xanthine dehydrogenase, molybdopterin binding domain"/>
    <property type="match status" value="4"/>
</dbReference>
<dbReference type="SMART" id="SM01008">
    <property type="entry name" value="Ald_Xan_dh_C"/>
    <property type="match status" value="1"/>
</dbReference>
<dbReference type="InterPro" id="IPR008274">
    <property type="entry name" value="AldOxase/xan_DH_MoCoBD1"/>
</dbReference>
<dbReference type="EMBL" id="BAABHC010000009">
    <property type="protein sequence ID" value="GAA4431047.1"/>
    <property type="molecule type" value="Genomic_DNA"/>
</dbReference>
<dbReference type="SUPFAM" id="SSF56003">
    <property type="entry name" value="Molybdenum cofactor-binding domain"/>
    <property type="match status" value="1"/>
</dbReference>
<keyword evidence="3" id="KW-1185">Reference proteome</keyword>
<evidence type="ECO:0000313" key="3">
    <source>
        <dbReference type="Proteomes" id="UP001500552"/>
    </source>
</evidence>
<dbReference type="PANTHER" id="PTHR11908:SF153">
    <property type="entry name" value="DEHYDROGENASE"/>
    <property type="match status" value="1"/>
</dbReference>
<evidence type="ECO:0000259" key="1">
    <source>
        <dbReference type="SMART" id="SM01008"/>
    </source>
</evidence>
<dbReference type="InterPro" id="IPR016208">
    <property type="entry name" value="Ald_Oxase/xanthine_DH-like"/>
</dbReference>
<dbReference type="InterPro" id="IPR037165">
    <property type="entry name" value="AldOxase/xan_DH_Mopterin-bd_sf"/>
</dbReference>
<gene>
    <name evidence="2" type="ORF">GCM10023188_18220</name>
</gene>
<proteinExistence type="predicted"/>